<dbReference type="InterPro" id="IPR029063">
    <property type="entry name" value="SAM-dependent_MTases_sf"/>
</dbReference>
<dbReference type="SUPFAM" id="SSF53335">
    <property type="entry name" value="S-adenosyl-L-methionine-dependent methyltransferases"/>
    <property type="match status" value="1"/>
</dbReference>
<comment type="similarity">
    <text evidence="2 7">Belongs to the methyltransferase superfamily. L-isoaspartyl/D-aspartyl protein methyltransferase family.</text>
</comment>
<evidence type="ECO:0000256" key="6">
    <source>
        <dbReference type="ARBA" id="ARBA00022691"/>
    </source>
</evidence>
<evidence type="ECO:0000256" key="7">
    <source>
        <dbReference type="HAMAP-Rule" id="MF_00090"/>
    </source>
</evidence>
<dbReference type="Proteomes" id="UP000002964">
    <property type="component" value="Unassembled WGS sequence"/>
</dbReference>
<dbReference type="PANTHER" id="PTHR11579:SF0">
    <property type="entry name" value="PROTEIN-L-ISOASPARTATE(D-ASPARTATE) O-METHYLTRANSFERASE"/>
    <property type="match status" value="1"/>
</dbReference>
<evidence type="ECO:0000313" key="9">
    <source>
        <dbReference type="Proteomes" id="UP000002964"/>
    </source>
</evidence>
<gene>
    <name evidence="7" type="primary">pcm</name>
    <name evidence="8" type="ORF">Thi970DRAFT_02076</name>
</gene>
<keyword evidence="4 7" id="KW-0489">Methyltransferase</keyword>
<keyword evidence="6 7" id="KW-0949">S-adenosyl-L-methionine</keyword>
<reference evidence="9" key="1">
    <citation type="submission" date="2011-06" db="EMBL/GenBank/DDBJ databases">
        <authorList>
            <consortium name="US DOE Joint Genome Institute (JGI-PGF)"/>
            <person name="Lucas S."/>
            <person name="Han J."/>
            <person name="Lapidus A."/>
            <person name="Cheng J.-F."/>
            <person name="Goodwin L."/>
            <person name="Pitluck S."/>
            <person name="Peters L."/>
            <person name="Land M.L."/>
            <person name="Hauser L."/>
            <person name="Vogl K."/>
            <person name="Liu Z."/>
            <person name="Overmann J."/>
            <person name="Frigaard N.-U."/>
            <person name="Bryant D.A."/>
            <person name="Woyke T.J."/>
        </authorList>
    </citation>
    <scope>NUCLEOTIDE SEQUENCE [LARGE SCALE GENOMIC DNA]</scope>
    <source>
        <strain evidence="9">970</strain>
    </source>
</reference>
<proteinExistence type="inferred from homology"/>
<dbReference type="Gene3D" id="3.40.50.150">
    <property type="entry name" value="Vaccinia Virus protein VP39"/>
    <property type="match status" value="1"/>
</dbReference>
<dbReference type="eggNOG" id="COG2518">
    <property type="taxonomic scope" value="Bacteria"/>
</dbReference>
<dbReference type="GO" id="GO:0005737">
    <property type="term" value="C:cytoplasm"/>
    <property type="evidence" value="ECO:0007669"/>
    <property type="project" value="UniProtKB-SubCell"/>
</dbReference>
<dbReference type="CDD" id="cd02440">
    <property type="entry name" value="AdoMet_MTases"/>
    <property type="match status" value="1"/>
</dbReference>
<keyword evidence="5 7" id="KW-0808">Transferase</keyword>
<sequence>MIEPQKNPAFEREPLALRGRDRLLARLEEDGIRNQQVLETLAGIPRHLFIDEALGTRAYEDSALPIGHGQTISQPYIVARMTELLLESGPCSTVLEIGTGSGFQTAVLAMLVRRVYTIERLAALWGLAEPRLQTLKLRNVRYRHGDGRLGWPEMAPFDGILITAASEGIPRCLAEQLSPGGSMLLPLVVGSQQRLVRLTRTRTGFRHEDLEPVMFVPLLGGVG</sequence>
<feature type="active site" evidence="7">
    <location>
        <position position="73"/>
    </location>
</feature>
<name>H8Z3D5_9GAMM</name>
<accession>H8Z3D5</accession>
<comment type="subcellular location">
    <subcellularLocation>
        <location evidence="1 7">Cytoplasm</location>
    </subcellularLocation>
</comment>
<evidence type="ECO:0000256" key="2">
    <source>
        <dbReference type="ARBA" id="ARBA00005369"/>
    </source>
</evidence>
<reference evidence="8 9" key="2">
    <citation type="submission" date="2011-11" db="EMBL/GenBank/DDBJ databases">
        <authorList>
            <consortium name="US DOE Joint Genome Institute"/>
            <person name="Lucas S."/>
            <person name="Han J."/>
            <person name="Lapidus A."/>
            <person name="Cheng J.-F."/>
            <person name="Goodwin L."/>
            <person name="Pitluck S."/>
            <person name="Peters L."/>
            <person name="Ovchinnikova G."/>
            <person name="Zhang X."/>
            <person name="Detter J.C."/>
            <person name="Han C."/>
            <person name="Tapia R."/>
            <person name="Land M."/>
            <person name="Hauser L."/>
            <person name="Kyrpides N."/>
            <person name="Ivanova N."/>
            <person name="Pagani I."/>
            <person name="Vogl K."/>
            <person name="Liu Z."/>
            <person name="Overmann J."/>
            <person name="Frigaard N.-U."/>
            <person name="Bryant D."/>
            <person name="Woyke T."/>
        </authorList>
    </citation>
    <scope>NUCLEOTIDE SEQUENCE [LARGE SCALE GENOMIC DNA]</scope>
    <source>
        <strain evidence="8 9">970</strain>
    </source>
</reference>
<dbReference type="GO" id="GO:0030091">
    <property type="term" value="P:protein repair"/>
    <property type="evidence" value="ECO:0007669"/>
    <property type="project" value="UniProtKB-UniRule"/>
</dbReference>
<comment type="function">
    <text evidence="7">Catalyzes the methyl esterification of L-isoaspartyl residues in peptides and proteins that result from spontaneous decomposition of normal L-aspartyl and L-asparaginyl residues. It plays a role in the repair and/or degradation of damaged proteins.</text>
</comment>
<evidence type="ECO:0000256" key="1">
    <source>
        <dbReference type="ARBA" id="ARBA00004496"/>
    </source>
</evidence>
<evidence type="ECO:0000256" key="3">
    <source>
        <dbReference type="ARBA" id="ARBA00022490"/>
    </source>
</evidence>
<dbReference type="HAMAP" id="MF_00090">
    <property type="entry name" value="PIMT"/>
    <property type="match status" value="1"/>
</dbReference>
<dbReference type="NCBIfam" id="NF001453">
    <property type="entry name" value="PRK00312.1"/>
    <property type="match status" value="1"/>
</dbReference>
<dbReference type="EC" id="2.1.1.77" evidence="7"/>
<dbReference type="EMBL" id="JH603169">
    <property type="protein sequence ID" value="EIC21843.1"/>
    <property type="molecule type" value="Genomic_DNA"/>
</dbReference>
<dbReference type="GO" id="GO:0032259">
    <property type="term" value="P:methylation"/>
    <property type="evidence" value="ECO:0007669"/>
    <property type="project" value="UniProtKB-KW"/>
</dbReference>
<dbReference type="STRING" id="631362.Thi970DRAFT_02076"/>
<dbReference type="NCBIfam" id="TIGR00080">
    <property type="entry name" value="pimt"/>
    <property type="match status" value="1"/>
</dbReference>
<dbReference type="AlphaFoldDB" id="H8Z3D5"/>
<dbReference type="Pfam" id="PF01135">
    <property type="entry name" value="PCMT"/>
    <property type="match status" value="1"/>
</dbReference>
<dbReference type="FunFam" id="3.40.50.150:FF:000010">
    <property type="entry name" value="Protein-L-isoaspartate O-methyltransferase"/>
    <property type="match status" value="1"/>
</dbReference>
<dbReference type="PANTHER" id="PTHR11579">
    <property type="entry name" value="PROTEIN-L-ISOASPARTATE O-METHYLTRANSFERASE"/>
    <property type="match status" value="1"/>
</dbReference>
<evidence type="ECO:0000256" key="5">
    <source>
        <dbReference type="ARBA" id="ARBA00022679"/>
    </source>
</evidence>
<organism evidence="8 9">
    <name type="scientific">Thiorhodovibrio frisius</name>
    <dbReference type="NCBI Taxonomy" id="631362"/>
    <lineage>
        <taxon>Bacteria</taxon>
        <taxon>Pseudomonadati</taxon>
        <taxon>Pseudomonadota</taxon>
        <taxon>Gammaproteobacteria</taxon>
        <taxon>Chromatiales</taxon>
        <taxon>Chromatiaceae</taxon>
        <taxon>Thiorhodovibrio</taxon>
    </lineage>
</organism>
<dbReference type="InterPro" id="IPR000682">
    <property type="entry name" value="PCMT"/>
</dbReference>
<dbReference type="HOGENOM" id="CLU_055432_2_0_6"/>
<dbReference type="GO" id="GO:0004719">
    <property type="term" value="F:protein-L-isoaspartate (D-aspartate) O-methyltransferase activity"/>
    <property type="evidence" value="ECO:0007669"/>
    <property type="project" value="UniProtKB-UniRule"/>
</dbReference>
<evidence type="ECO:0000313" key="8">
    <source>
        <dbReference type="EMBL" id="EIC21843.1"/>
    </source>
</evidence>
<evidence type="ECO:0000256" key="4">
    <source>
        <dbReference type="ARBA" id="ARBA00022603"/>
    </source>
</evidence>
<keyword evidence="9" id="KW-1185">Reference proteome</keyword>
<comment type="catalytic activity">
    <reaction evidence="7">
        <text>[protein]-L-isoaspartate + S-adenosyl-L-methionine = [protein]-L-isoaspartate alpha-methyl ester + S-adenosyl-L-homocysteine</text>
        <dbReference type="Rhea" id="RHEA:12705"/>
        <dbReference type="Rhea" id="RHEA-COMP:12143"/>
        <dbReference type="Rhea" id="RHEA-COMP:12144"/>
        <dbReference type="ChEBI" id="CHEBI:57856"/>
        <dbReference type="ChEBI" id="CHEBI:59789"/>
        <dbReference type="ChEBI" id="CHEBI:90596"/>
        <dbReference type="ChEBI" id="CHEBI:90598"/>
        <dbReference type="EC" id="2.1.1.77"/>
    </reaction>
</comment>
<protein>
    <recommendedName>
        <fullName evidence="7">Protein-L-isoaspartate O-methyltransferase</fullName>
        <ecNumber evidence="7">2.1.1.77</ecNumber>
    </recommendedName>
    <alternativeName>
        <fullName evidence="7">L-isoaspartyl protein carboxyl methyltransferase</fullName>
    </alternativeName>
    <alternativeName>
        <fullName evidence="7">Protein L-isoaspartyl methyltransferase</fullName>
    </alternativeName>
    <alternativeName>
        <fullName evidence="7">Protein-beta-aspartate methyltransferase</fullName>
        <shortName evidence="7">PIMT</shortName>
    </alternativeName>
</protein>
<keyword evidence="3 7" id="KW-0963">Cytoplasm</keyword>
<dbReference type="RefSeq" id="WP_009148427.1">
    <property type="nucleotide sequence ID" value="NZ_CP121471.1"/>
</dbReference>
<dbReference type="PROSITE" id="PS01279">
    <property type="entry name" value="PCMT"/>
    <property type="match status" value="1"/>
</dbReference>